<proteinExistence type="predicted"/>
<organism evidence="2 3">
    <name type="scientific">Cymbomonas tetramitiformis</name>
    <dbReference type="NCBI Taxonomy" id="36881"/>
    <lineage>
        <taxon>Eukaryota</taxon>
        <taxon>Viridiplantae</taxon>
        <taxon>Chlorophyta</taxon>
        <taxon>Pyramimonadophyceae</taxon>
        <taxon>Pyramimonadales</taxon>
        <taxon>Pyramimonadaceae</taxon>
        <taxon>Cymbomonas</taxon>
    </lineage>
</organism>
<evidence type="ECO:0000256" key="1">
    <source>
        <dbReference type="SAM" id="MobiDB-lite"/>
    </source>
</evidence>
<reference evidence="2 3" key="1">
    <citation type="journal article" date="2015" name="Genome Biol. Evol.">
        <title>Comparative Genomics of a Bacterivorous Green Alga Reveals Evolutionary Causalities and Consequences of Phago-Mixotrophic Mode of Nutrition.</title>
        <authorList>
            <person name="Burns J.A."/>
            <person name="Paasch A."/>
            <person name="Narechania A."/>
            <person name="Kim E."/>
        </authorList>
    </citation>
    <scope>NUCLEOTIDE SEQUENCE [LARGE SCALE GENOMIC DNA]</scope>
    <source>
        <strain evidence="2 3">PLY_AMNH</strain>
    </source>
</reference>
<dbReference type="Proteomes" id="UP001190700">
    <property type="component" value="Unassembled WGS sequence"/>
</dbReference>
<dbReference type="SUPFAM" id="SSF102405">
    <property type="entry name" value="MCP/YpsA-like"/>
    <property type="match status" value="1"/>
</dbReference>
<accession>A0AAE0BAH1</accession>
<feature type="compositionally biased region" description="Acidic residues" evidence="1">
    <location>
        <begin position="18"/>
        <end position="39"/>
    </location>
</feature>
<dbReference type="AlphaFoldDB" id="A0AAE0BAH1"/>
<name>A0AAE0BAH1_9CHLO</name>
<evidence type="ECO:0000313" key="3">
    <source>
        <dbReference type="Proteomes" id="UP001190700"/>
    </source>
</evidence>
<dbReference type="EMBL" id="LGRX02035878">
    <property type="protein sequence ID" value="KAK3232831.1"/>
    <property type="molecule type" value="Genomic_DNA"/>
</dbReference>
<protein>
    <submittedName>
        <fullName evidence="2">Uncharacterized protein</fullName>
    </submittedName>
</protein>
<gene>
    <name evidence="2" type="ORF">CYMTET_56839</name>
</gene>
<feature type="region of interest" description="Disordered" evidence="1">
    <location>
        <begin position="1"/>
        <end position="39"/>
    </location>
</feature>
<dbReference type="Gene3D" id="3.40.50.450">
    <property type="match status" value="1"/>
</dbReference>
<evidence type="ECO:0000313" key="2">
    <source>
        <dbReference type="EMBL" id="KAK3232831.1"/>
    </source>
</evidence>
<keyword evidence="3" id="KW-1185">Reference proteome</keyword>
<comment type="caution">
    <text evidence="2">The sequence shown here is derived from an EMBL/GenBank/DDBJ whole genome shotgun (WGS) entry which is preliminary data.</text>
</comment>
<sequence>MTKVQSMKSMKSMKESDADSDADSLLTESEDEEDEEIEEEIKTRQQLLDLASVQKEKVLDVIAKDMKCDQSSIRIIAVIGSTTFFNSASQSLCQEIGRRLAALPDSYVLVTGGFKGVGATIARAFHDVRVMDNRPTGVYMVLPEYESNITNFREKAPVREGTDQFREWEFGSTIFIGRSVKEREVLMGVMPVLVLVEGGPGAAHEATIASLAGRCVLPVKATGGAASGMRGGFVPHDFQNLLEDISPDSKAAWATINGPELNVKDICSSLTTLVQLVHDNQDTVHHKGMTFRHGSRQLSVLVQGHSGGEPPENMKCLNGSAGSYSREHGAEGLRHLRGFMEKFAAVYLVNGHGSKNQYKYPETLQADLQMVITDLDLRHGQGNWLAGYGGDPYRPTSPDIAHILRIMHQEHGVPVIAVQCDLFEHAIMHPEKSETYAHLQDGAVFFYETKYWVDPSSGQRNVLYGGYQTVREDGAQSEVLVGGSSIWFDPEICKLLAGHIVIGGGRITRDDCRACQAFGVPIYYIKAPAKYYFEESEALMYGEIDMWMQNITGFWRHWAQRDDEADDTNEAPEPAAASE</sequence>